<dbReference type="InterPro" id="IPR000447">
    <property type="entry name" value="G3P_DH_FAD-dep"/>
</dbReference>
<keyword evidence="7" id="KW-1185">Reference proteome</keyword>
<dbReference type="RefSeq" id="XP_062778688.1">
    <property type="nucleotide sequence ID" value="XM_062922637.1"/>
</dbReference>
<evidence type="ECO:0000256" key="2">
    <source>
        <dbReference type="ARBA" id="ARBA00022630"/>
    </source>
</evidence>
<reference evidence="7" key="1">
    <citation type="journal article" date="2023" name="bioRxiv">
        <title>Complete genome of the Medicago anthracnose fungus, Colletotrichum destructivum, reveals a mini-chromosome-like region within a core chromosome.</title>
        <authorList>
            <person name="Lapalu N."/>
            <person name="Simon A."/>
            <person name="Lu A."/>
            <person name="Plaumann P.-L."/>
            <person name="Amselem J."/>
            <person name="Pigne S."/>
            <person name="Auger A."/>
            <person name="Koch C."/>
            <person name="Dallery J.-F."/>
            <person name="O'Connell R.J."/>
        </authorList>
    </citation>
    <scope>NUCLEOTIDE SEQUENCE [LARGE SCALE GENOMIC DNA]</scope>
    <source>
        <strain evidence="7">CBS 520.97</strain>
    </source>
</reference>
<proteinExistence type="predicted"/>
<dbReference type="GO" id="GO:0004368">
    <property type="term" value="F:glycerol-3-phosphate dehydrogenase (quinone) activity"/>
    <property type="evidence" value="ECO:0007669"/>
    <property type="project" value="UniProtKB-EC"/>
</dbReference>
<evidence type="ECO:0000313" key="6">
    <source>
        <dbReference type="EMBL" id="WQF81464.1"/>
    </source>
</evidence>
<evidence type="ECO:0000256" key="3">
    <source>
        <dbReference type="ARBA" id="ARBA00022827"/>
    </source>
</evidence>
<dbReference type="EMBL" id="CP137308">
    <property type="protein sequence ID" value="WQF81464.1"/>
    <property type="molecule type" value="Genomic_DNA"/>
</dbReference>
<keyword evidence="4" id="KW-0560">Oxidoreductase</keyword>
<name>A0AAX4IDY9_9PEZI</name>
<dbReference type="PANTHER" id="PTHR11985">
    <property type="entry name" value="GLYCEROL-3-PHOSPHATE DEHYDROGENASE"/>
    <property type="match status" value="1"/>
</dbReference>
<dbReference type="Gene3D" id="3.30.9.10">
    <property type="entry name" value="D-Amino Acid Oxidase, subunit A, domain 2"/>
    <property type="match status" value="1"/>
</dbReference>
<organism evidence="6 7">
    <name type="scientific">Colletotrichum destructivum</name>
    <dbReference type="NCBI Taxonomy" id="34406"/>
    <lineage>
        <taxon>Eukaryota</taxon>
        <taxon>Fungi</taxon>
        <taxon>Dikarya</taxon>
        <taxon>Ascomycota</taxon>
        <taxon>Pezizomycotina</taxon>
        <taxon>Sordariomycetes</taxon>
        <taxon>Hypocreomycetidae</taxon>
        <taxon>Glomerellales</taxon>
        <taxon>Glomerellaceae</taxon>
        <taxon>Colletotrichum</taxon>
        <taxon>Colletotrichum destructivum species complex</taxon>
    </lineage>
</organism>
<feature type="region of interest" description="Disordered" evidence="5">
    <location>
        <begin position="172"/>
        <end position="266"/>
    </location>
</feature>
<feature type="compositionally biased region" description="Polar residues" evidence="5">
    <location>
        <begin position="29"/>
        <end position="43"/>
    </location>
</feature>
<evidence type="ECO:0000256" key="4">
    <source>
        <dbReference type="ARBA" id="ARBA00023002"/>
    </source>
</evidence>
<dbReference type="Proteomes" id="UP001322277">
    <property type="component" value="Chromosome 4"/>
</dbReference>
<feature type="compositionally biased region" description="Polar residues" evidence="5">
    <location>
        <begin position="1"/>
        <end position="20"/>
    </location>
</feature>
<accession>A0AAX4IDY9</accession>
<keyword evidence="3" id="KW-0274">FAD</keyword>
<keyword evidence="2" id="KW-0285">Flavoprotein</keyword>
<sequence length="266" mass="28673">MKSASGPNSLSTARGPSPTRSARWMTLTARPSSPQPRESTPSCPANLGLVDPFTSDGRVIFFLPWQGKTIAGTTNEPASIAPNPLPDEKSVGWILNEINLPLAGHQSQTWRRPRRLIRTLPATQGNHLVDVSASGPMTCADGQWTTCPELRRPRLVRRRSLPIHRQALHRARRAPLLRGPDLARGSAQGHGHRDQGAEMTGTGDGKISSGEKMRCHGDAAPSPSSSPWGCPGRCFASPANRSSSAKIDFASQPGAQDVLAPRRRNR</sequence>
<dbReference type="KEGG" id="cdet:87942981"/>
<dbReference type="PANTHER" id="PTHR11985:SF15">
    <property type="entry name" value="GLYCEROL-3-PHOSPHATE DEHYDROGENASE, MITOCHONDRIAL"/>
    <property type="match status" value="1"/>
</dbReference>
<feature type="region of interest" description="Disordered" evidence="5">
    <location>
        <begin position="1"/>
        <end position="44"/>
    </location>
</feature>
<evidence type="ECO:0000256" key="5">
    <source>
        <dbReference type="SAM" id="MobiDB-lite"/>
    </source>
</evidence>
<dbReference type="GO" id="GO:0006072">
    <property type="term" value="P:glycerol-3-phosphate metabolic process"/>
    <property type="evidence" value="ECO:0007669"/>
    <property type="project" value="InterPro"/>
</dbReference>
<protein>
    <recommendedName>
        <fullName evidence="1">glycerol-3-phosphate dehydrogenase</fullName>
        <ecNumber evidence="1">1.1.5.3</ecNumber>
    </recommendedName>
</protein>
<evidence type="ECO:0000256" key="1">
    <source>
        <dbReference type="ARBA" id="ARBA00013029"/>
    </source>
</evidence>
<dbReference type="GeneID" id="87942981"/>
<dbReference type="AlphaFoldDB" id="A0AAX4IDY9"/>
<dbReference type="GO" id="GO:0005739">
    <property type="term" value="C:mitochondrion"/>
    <property type="evidence" value="ECO:0007669"/>
    <property type="project" value="TreeGrafter"/>
</dbReference>
<gene>
    <name evidence="6" type="ORF">CDEST_06478</name>
</gene>
<dbReference type="EC" id="1.1.5.3" evidence="1"/>
<evidence type="ECO:0000313" key="7">
    <source>
        <dbReference type="Proteomes" id="UP001322277"/>
    </source>
</evidence>